<name>A0A4Y2JGJ1_ARAVE</name>
<gene>
    <name evidence="1" type="ORF">AVEN_158509_1</name>
</gene>
<dbReference type="Proteomes" id="UP000499080">
    <property type="component" value="Unassembled WGS sequence"/>
</dbReference>
<keyword evidence="2" id="KW-1185">Reference proteome</keyword>
<comment type="caution">
    <text evidence="1">The sequence shown here is derived from an EMBL/GenBank/DDBJ whole genome shotgun (WGS) entry which is preliminary data.</text>
</comment>
<protein>
    <submittedName>
        <fullName evidence="1">Uncharacterized protein</fullName>
    </submittedName>
</protein>
<reference evidence="1 2" key="1">
    <citation type="journal article" date="2019" name="Sci. Rep.">
        <title>Orb-weaving spider Araneus ventricosus genome elucidates the spidroin gene catalogue.</title>
        <authorList>
            <person name="Kono N."/>
            <person name="Nakamura H."/>
            <person name="Ohtoshi R."/>
            <person name="Moran D.A.P."/>
            <person name="Shinohara A."/>
            <person name="Yoshida Y."/>
            <person name="Fujiwara M."/>
            <person name="Mori M."/>
            <person name="Tomita M."/>
            <person name="Arakawa K."/>
        </authorList>
    </citation>
    <scope>NUCLEOTIDE SEQUENCE [LARGE SCALE GENOMIC DNA]</scope>
</reference>
<dbReference type="AlphaFoldDB" id="A0A4Y2JGJ1"/>
<evidence type="ECO:0000313" key="1">
    <source>
        <dbReference type="EMBL" id="GBM89210.1"/>
    </source>
</evidence>
<evidence type="ECO:0000313" key="2">
    <source>
        <dbReference type="Proteomes" id="UP000499080"/>
    </source>
</evidence>
<organism evidence="1 2">
    <name type="scientific">Araneus ventricosus</name>
    <name type="common">Orbweaver spider</name>
    <name type="synonym">Epeira ventricosa</name>
    <dbReference type="NCBI Taxonomy" id="182803"/>
    <lineage>
        <taxon>Eukaryota</taxon>
        <taxon>Metazoa</taxon>
        <taxon>Ecdysozoa</taxon>
        <taxon>Arthropoda</taxon>
        <taxon>Chelicerata</taxon>
        <taxon>Arachnida</taxon>
        <taxon>Araneae</taxon>
        <taxon>Araneomorphae</taxon>
        <taxon>Entelegynae</taxon>
        <taxon>Araneoidea</taxon>
        <taxon>Araneidae</taxon>
        <taxon>Araneus</taxon>
    </lineage>
</organism>
<dbReference type="EMBL" id="BGPR01003522">
    <property type="protein sequence ID" value="GBM89210.1"/>
    <property type="molecule type" value="Genomic_DNA"/>
</dbReference>
<accession>A0A4Y2JGJ1</accession>
<proteinExistence type="predicted"/>
<sequence>MGTGYRTGNPFRDGRSSLKFVRLVLLASNWKESATAAKLRRRMIYSFCRRKLAPRKSIKPRLPSDSSYSKWIFSNITSCYRDRHQLDNLADRQYISLIKEKTHPPASFISFLFW</sequence>